<evidence type="ECO:0000256" key="1">
    <source>
        <dbReference type="ARBA" id="ARBA00010062"/>
    </source>
</evidence>
<evidence type="ECO:0000313" key="6">
    <source>
        <dbReference type="Proteomes" id="UP000249065"/>
    </source>
</evidence>
<dbReference type="CDD" id="cd06327">
    <property type="entry name" value="PBP1_SBP-like"/>
    <property type="match status" value="1"/>
</dbReference>
<keyword evidence="2" id="KW-0732">Signal</keyword>
<keyword evidence="3" id="KW-0813">Transport</keyword>
<name>A0A327MEA8_9PROT</name>
<dbReference type="Pfam" id="PF13458">
    <property type="entry name" value="Peripla_BP_6"/>
    <property type="match status" value="1"/>
</dbReference>
<comment type="caution">
    <text evidence="5">The sequence shown here is derived from an EMBL/GenBank/DDBJ whole genome shotgun (WGS) entry which is preliminary data.</text>
</comment>
<evidence type="ECO:0000259" key="4">
    <source>
        <dbReference type="Pfam" id="PF13458"/>
    </source>
</evidence>
<organism evidence="5 6">
    <name type="scientific">Roseicella frigidaeris</name>
    <dbReference type="NCBI Taxonomy" id="2230885"/>
    <lineage>
        <taxon>Bacteria</taxon>
        <taxon>Pseudomonadati</taxon>
        <taxon>Pseudomonadota</taxon>
        <taxon>Alphaproteobacteria</taxon>
        <taxon>Acetobacterales</taxon>
        <taxon>Roseomonadaceae</taxon>
        <taxon>Roseicella</taxon>
    </lineage>
</organism>
<dbReference type="InterPro" id="IPR028081">
    <property type="entry name" value="Leu-bd"/>
</dbReference>
<dbReference type="PANTHER" id="PTHR30483">
    <property type="entry name" value="LEUCINE-SPECIFIC-BINDING PROTEIN"/>
    <property type="match status" value="1"/>
</dbReference>
<dbReference type="PROSITE" id="PS51318">
    <property type="entry name" value="TAT"/>
    <property type="match status" value="1"/>
</dbReference>
<dbReference type="OrthoDB" id="7237299at2"/>
<dbReference type="InterPro" id="IPR051010">
    <property type="entry name" value="BCAA_transport"/>
</dbReference>
<dbReference type="AlphaFoldDB" id="A0A327MEA8"/>
<comment type="similarity">
    <text evidence="1">Belongs to the leucine-binding protein family.</text>
</comment>
<evidence type="ECO:0000256" key="3">
    <source>
        <dbReference type="ARBA" id="ARBA00022970"/>
    </source>
</evidence>
<accession>A0A327MEA8</accession>
<dbReference type="RefSeq" id="WP_111468589.1">
    <property type="nucleotide sequence ID" value="NZ_QLIX01000002.1"/>
</dbReference>
<dbReference type="GO" id="GO:0006865">
    <property type="term" value="P:amino acid transport"/>
    <property type="evidence" value="ECO:0007669"/>
    <property type="project" value="UniProtKB-KW"/>
</dbReference>
<dbReference type="Gene3D" id="3.40.50.2300">
    <property type="match status" value="2"/>
</dbReference>
<evidence type="ECO:0000256" key="2">
    <source>
        <dbReference type="ARBA" id="ARBA00022729"/>
    </source>
</evidence>
<dbReference type="Proteomes" id="UP000249065">
    <property type="component" value="Unassembled WGS sequence"/>
</dbReference>
<protein>
    <submittedName>
        <fullName evidence="5">ABC transporter permease</fullName>
    </submittedName>
</protein>
<reference evidence="6" key="1">
    <citation type="submission" date="2018-06" db="EMBL/GenBank/DDBJ databases">
        <authorList>
            <person name="Khan S.A."/>
        </authorList>
    </citation>
    <scope>NUCLEOTIDE SEQUENCE [LARGE SCALE GENOMIC DNA]</scope>
    <source>
        <strain evidence="6">DB-1506</strain>
    </source>
</reference>
<keyword evidence="6" id="KW-1185">Reference proteome</keyword>
<sequence>MQATRRGLMAASTAIGLGGALPRARAQGRPKIRIGVLNDQSGPYRDTSGLTSIACVEQAVQDFGDRGFDIEVLRADHQNKPDIGATLARQWIDRDGVDVIADVPTSSVALAVAEVCRQKDRVHLNASATSVALTGEQCSPNTIVWSFDTYMMAASTGGAMVKAGGDSWFFLTADYAFGHSLEEQTTLKVKAAGGTVKGAARYPFPDTADFSGFIMRAMSSGAKVIGLANAGLDTVNSVKQCYEFGAMQRGMKVAPLLMFLSDVKALGLDIAQGLVLTESFYWDLNDRTRRFAEKIAARTPNNWPAQSHASAYGGALHYLKAVADLGPAEAKRSGAATVARMKAMPTDDDAFGPGRIREDGRGLFPAYLFQVKKPSESKAPWDLYTLLSTLPAEQAARPLAETGCRMIRA</sequence>
<proteinExistence type="inferred from homology"/>
<dbReference type="InterPro" id="IPR006311">
    <property type="entry name" value="TAT_signal"/>
</dbReference>
<gene>
    <name evidence="5" type="ORF">DOO78_04860</name>
</gene>
<feature type="domain" description="Leucine-binding protein" evidence="4">
    <location>
        <begin position="31"/>
        <end position="372"/>
    </location>
</feature>
<dbReference type="EMBL" id="QLIX01000002">
    <property type="protein sequence ID" value="RAI60403.1"/>
    <property type="molecule type" value="Genomic_DNA"/>
</dbReference>
<dbReference type="InterPro" id="IPR028082">
    <property type="entry name" value="Peripla_BP_I"/>
</dbReference>
<evidence type="ECO:0000313" key="5">
    <source>
        <dbReference type="EMBL" id="RAI60403.1"/>
    </source>
</evidence>
<keyword evidence="3" id="KW-0029">Amino-acid transport</keyword>
<dbReference type="PANTHER" id="PTHR30483:SF6">
    <property type="entry name" value="PERIPLASMIC BINDING PROTEIN OF ABC TRANSPORTER FOR NATURAL AMINO ACIDS"/>
    <property type="match status" value="1"/>
</dbReference>
<dbReference type="SUPFAM" id="SSF53822">
    <property type="entry name" value="Periplasmic binding protein-like I"/>
    <property type="match status" value="1"/>
</dbReference>